<dbReference type="KEGG" id="asoc:CB4_02404"/>
<dbReference type="Proteomes" id="UP000217696">
    <property type="component" value="Chromosome"/>
</dbReference>
<proteinExistence type="predicted"/>
<reference evidence="1 2" key="1">
    <citation type="submission" date="2015-12" db="EMBL/GenBank/DDBJ databases">
        <title>Genome sequence of Aneurinibacillus soli.</title>
        <authorList>
            <person name="Lee J.S."/>
            <person name="Lee K.C."/>
            <person name="Kim K.K."/>
            <person name="Lee B.W."/>
        </authorList>
    </citation>
    <scope>NUCLEOTIDE SEQUENCE [LARGE SCALE GENOMIC DNA]</scope>
    <source>
        <strain evidence="1 2">CB4</strain>
    </source>
</reference>
<dbReference type="AlphaFoldDB" id="A0A0U5B9G7"/>
<accession>A0A0U5B9G7</accession>
<organism evidence="1 2">
    <name type="scientific">Aneurinibacillus soli</name>
    <dbReference type="NCBI Taxonomy" id="1500254"/>
    <lineage>
        <taxon>Bacteria</taxon>
        <taxon>Bacillati</taxon>
        <taxon>Bacillota</taxon>
        <taxon>Bacilli</taxon>
        <taxon>Bacillales</taxon>
        <taxon>Paenibacillaceae</taxon>
        <taxon>Aneurinibacillus group</taxon>
        <taxon>Aneurinibacillus</taxon>
    </lineage>
</organism>
<evidence type="ECO:0000313" key="2">
    <source>
        <dbReference type="Proteomes" id="UP000217696"/>
    </source>
</evidence>
<keyword evidence="2" id="KW-1185">Reference proteome</keyword>
<gene>
    <name evidence="1" type="ORF">CB4_02404</name>
</gene>
<name>A0A0U5B9G7_9BACL</name>
<dbReference type="EMBL" id="AP017312">
    <property type="protein sequence ID" value="BAU28230.1"/>
    <property type="molecule type" value="Genomic_DNA"/>
</dbReference>
<protein>
    <submittedName>
        <fullName evidence="1">Uncharacterized protein</fullName>
    </submittedName>
</protein>
<evidence type="ECO:0000313" key="1">
    <source>
        <dbReference type="EMBL" id="BAU28230.1"/>
    </source>
</evidence>
<sequence>MNCKGRGYQVTGEEELDEGVSRAGALRRLLTCEKSFDV</sequence>